<sequence>MNDFDNAAALSCSVNSTRQHRGEEHQPARELLEQIERHLKTRLGNELNRMPRSDPGMDEDFTRLRTHYKNICRYRELLATSLTSAESEFVERRLAEEHFAVEALMSAVARPCD</sequence>
<dbReference type="Proteomes" id="UP000076959">
    <property type="component" value="Unassembled WGS sequence"/>
</dbReference>
<gene>
    <name evidence="1" type="ORF">AYJ54_43460</name>
</gene>
<dbReference type="EMBL" id="LUUB01000034">
    <property type="protein sequence ID" value="OAF13590.1"/>
    <property type="molecule type" value="Genomic_DNA"/>
</dbReference>
<keyword evidence="2" id="KW-1185">Reference proteome</keyword>
<protein>
    <submittedName>
        <fullName evidence="1">Uncharacterized protein</fullName>
    </submittedName>
</protein>
<name>A0A176Z117_9BRAD</name>
<accession>A0A176Z117</accession>
<dbReference type="RefSeq" id="WP_063697790.1">
    <property type="nucleotide sequence ID" value="NZ_LUUB01000034.1"/>
</dbReference>
<dbReference type="OrthoDB" id="8240669at2"/>
<proteinExistence type="predicted"/>
<dbReference type="AlphaFoldDB" id="A0A176Z117"/>
<evidence type="ECO:0000313" key="1">
    <source>
        <dbReference type="EMBL" id="OAF13590.1"/>
    </source>
</evidence>
<organism evidence="1 2">
    <name type="scientific">Bradyrhizobium centrolobii</name>
    <dbReference type="NCBI Taxonomy" id="1505087"/>
    <lineage>
        <taxon>Bacteria</taxon>
        <taxon>Pseudomonadati</taxon>
        <taxon>Pseudomonadota</taxon>
        <taxon>Alphaproteobacteria</taxon>
        <taxon>Hyphomicrobiales</taxon>
        <taxon>Nitrobacteraceae</taxon>
        <taxon>Bradyrhizobium</taxon>
    </lineage>
</organism>
<comment type="caution">
    <text evidence="1">The sequence shown here is derived from an EMBL/GenBank/DDBJ whole genome shotgun (WGS) entry which is preliminary data.</text>
</comment>
<evidence type="ECO:0000313" key="2">
    <source>
        <dbReference type="Proteomes" id="UP000076959"/>
    </source>
</evidence>
<reference evidence="1 2" key="1">
    <citation type="submission" date="2016-03" db="EMBL/GenBank/DDBJ databases">
        <title>Draft Genome Sequence of the Strain BR 10245 (Bradyrhizobium sp.) isolated from nodules of Centrolobium paraense.</title>
        <authorList>
            <person name="Simoes-Araujo J.L.Sr."/>
            <person name="Barauna A.C."/>
            <person name="Silva K."/>
            <person name="Zilli J.E."/>
        </authorList>
    </citation>
    <scope>NUCLEOTIDE SEQUENCE [LARGE SCALE GENOMIC DNA]</scope>
    <source>
        <strain evidence="1 2">BR 10245</strain>
    </source>
</reference>